<dbReference type="Proteomes" id="UP000094043">
    <property type="component" value="Chromosome 1"/>
</dbReference>
<dbReference type="PANTHER" id="PTHR10343">
    <property type="entry name" value="5'-AMP-ACTIVATED PROTEIN KINASE , BETA SUBUNIT"/>
    <property type="match status" value="1"/>
</dbReference>
<keyword evidence="5" id="KW-1185">Reference proteome</keyword>
<proteinExistence type="predicted"/>
<feature type="domain" description="AMP-activated protein kinase glycogen-binding" evidence="3">
    <location>
        <begin position="8"/>
        <end position="85"/>
    </location>
</feature>
<feature type="compositionally biased region" description="Low complexity" evidence="1">
    <location>
        <begin position="262"/>
        <end position="275"/>
    </location>
</feature>
<dbReference type="AlphaFoldDB" id="A0AAJ8JNN4"/>
<feature type="compositionally biased region" description="Basic residues" evidence="1">
    <location>
        <begin position="687"/>
        <end position="700"/>
    </location>
</feature>
<dbReference type="SUPFAM" id="SSF81296">
    <property type="entry name" value="E set domains"/>
    <property type="match status" value="1"/>
</dbReference>
<feature type="chain" id="PRO_5042538704" description="AMP-activated protein kinase glycogen-binding domain-containing protein" evidence="2">
    <location>
        <begin position="16"/>
        <end position="710"/>
    </location>
</feature>
<reference evidence="4" key="1">
    <citation type="submission" date="2016-06" db="EMBL/GenBank/DDBJ databases">
        <authorList>
            <person name="Cuomo C."/>
            <person name="Litvintseva A."/>
            <person name="Heitman J."/>
            <person name="Chen Y."/>
            <person name="Sun S."/>
            <person name="Springer D."/>
            <person name="Dromer F."/>
            <person name="Young S."/>
            <person name="Zeng Q."/>
            <person name="Chapman S."/>
            <person name="Gujja S."/>
            <person name="Saif S."/>
            <person name="Birren B."/>
        </authorList>
    </citation>
    <scope>NUCLEOTIDE SEQUENCE</scope>
    <source>
        <strain evidence="4">CBS 7841</strain>
    </source>
</reference>
<dbReference type="GO" id="GO:0007165">
    <property type="term" value="P:signal transduction"/>
    <property type="evidence" value="ECO:0007669"/>
    <property type="project" value="TreeGrafter"/>
</dbReference>
<evidence type="ECO:0000259" key="3">
    <source>
        <dbReference type="Pfam" id="PF16561"/>
    </source>
</evidence>
<feature type="signal peptide" evidence="2">
    <location>
        <begin position="1"/>
        <end position="15"/>
    </location>
</feature>
<dbReference type="GO" id="GO:0031588">
    <property type="term" value="C:nucleotide-activated protein kinase complex"/>
    <property type="evidence" value="ECO:0007669"/>
    <property type="project" value="TreeGrafter"/>
</dbReference>
<feature type="region of interest" description="Disordered" evidence="1">
    <location>
        <begin position="262"/>
        <end position="307"/>
    </location>
</feature>
<feature type="compositionally biased region" description="Basic and acidic residues" evidence="1">
    <location>
        <begin position="517"/>
        <end position="526"/>
    </location>
</feature>
<dbReference type="RefSeq" id="XP_066066251.1">
    <property type="nucleotide sequence ID" value="XM_066210154.1"/>
</dbReference>
<feature type="compositionally biased region" description="Basic and acidic residues" evidence="1">
    <location>
        <begin position="566"/>
        <end position="579"/>
    </location>
</feature>
<keyword evidence="2" id="KW-0732">Signal</keyword>
<sequence length="710" mass="72256">MTKQHLLTLTWGVGAQTVCVAGGFNDWSATATPLHKQPNGSFMAQIPVPYGEKQSFKYVVDGEWKVREDEAKEWDAAGNMNNVYTAPDASADEEAENVSSPKKSSAEPIAGAGAVGIVGTAVASAALAQDTFSRDATNEAPTKETSVPAKDVEDVRHLTGSNQETKPEVLVASAAPGSAGAGNEASGLVLGEPVTRSVETTTKTAFDDEKVEDETSKSSFAGAVTGGGIIGAIAGAVGLGRKPEDEKEDAVIAVPDSINTATATGTGAVSTSQSQPTASTIPYRSKEATDKSGITQDGIPKDTLSPGPIPVAVAVPVEESVTDKTGSVTVIAPDVTPAEIEKVAQKANIGQAPTEEGQGISEKAAEIGAAAIASIGGILGGAAAVVEKATGVDLTHGSPLTVEEAKAEGIDISKAEKIEGATDATTPQDVPPASAVAALDEKVSQLKHTIDDGNNIGGVSDVTLSGGEATKASLPPISSENHPSGLNDKQSNDIPSQTEVAALNHQVVPPPVFTTISDKDPKKDRSLTSNNGADTAGTKPIDSAPGVDAKKARLEEESHPTSMSGEKIENEKTEIKEANKAAAPDTPENNLKEDRHDVTTSASALAGSPVAVGATGATTTHSSRPIGASDNTVSSEPPSTPVKTNGAANPTVSTPVASAVGSGSAANSPAKSRSEIAHAKDKNDKSVKKKRSSFFAKIKHVLSPQKDKSK</sequence>
<feature type="region of interest" description="Disordered" evidence="1">
    <location>
        <begin position="467"/>
        <end position="710"/>
    </location>
</feature>
<reference evidence="4" key="3">
    <citation type="submission" date="2024-01" db="EMBL/GenBank/DDBJ databases">
        <authorList>
            <person name="Coelho M.A."/>
            <person name="David-Palma M."/>
            <person name="Shea T."/>
            <person name="Sun S."/>
            <person name="Cuomo C.A."/>
            <person name="Heitman J."/>
        </authorList>
    </citation>
    <scope>NUCLEOTIDE SEQUENCE</scope>
    <source>
        <strain evidence="4">CBS 7841</strain>
    </source>
</reference>
<dbReference type="GeneID" id="91084913"/>
<dbReference type="Gene3D" id="2.60.40.10">
    <property type="entry name" value="Immunoglobulins"/>
    <property type="match status" value="1"/>
</dbReference>
<dbReference type="KEGG" id="cdep:91084913"/>
<dbReference type="GO" id="GO:0019901">
    <property type="term" value="F:protein kinase binding"/>
    <property type="evidence" value="ECO:0007669"/>
    <property type="project" value="TreeGrafter"/>
</dbReference>
<feature type="compositionally biased region" description="Polar residues" evidence="1">
    <location>
        <begin position="629"/>
        <end position="650"/>
    </location>
</feature>
<feature type="compositionally biased region" description="Basic and acidic residues" evidence="1">
    <location>
        <begin position="672"/>
        <end position="686"/>
    </location>
</feature>
<dbReference type="InterPro" id="IPR032640">
    <property type="entry name" value="AMPK1_CBM"/>
</dbReference>
<organism evidence="4 5">
    <name type="scientific">Cryptococcus depauperatus CBS 7841</name>
    <dbReference type="NCBI Taxonomy" id="1295531"/>
    <lineage>
        <taxon>Eukaryota</taxon>
        <taxon>Fungi</taxon>
        <taxon>Dikarya</taxon>
        <taxon>Basidiomycota</taxon>
        <taxon>Agaricomycotina</taxon>
        <taxon>Tremellomycetes</taxon>
        <taxon>Tremellales</taxon>
        <taxon>Cryptococcaceae</taxon>
        <taxon>Cryptococcus</taxon>
    </lineage>
</organism>
<protein>
    <recommendedName>
        <fullName evidence="3">AMP-activated protein kinase glycogen-binding domain-containing protein</fullName>
    </recommendedName>
</protein>
<reference evidence="4" key="2">
    <citation type="journal article" date="2022" name="Elife">
        <title>Obligate sexual reproduction of a homothallic fungus closely related to the Cryptococcus pathogenic species complex.</title>
        <authorList>
            <person name="Passer A.R."/>
            <person name="Clancey S.A."/>
            <person name="Shea T."/>
            <person name="David-Palma M."/>
            <person name="Averette A.F."/>
            <person name="Boekhout T."/>
            <person name="Porcel B.M."/>
            <person name="Nowrousian M."/>
            <person name="Cuomo C.A."/>
            <person name="Sun S."/>
            <person name="Heitman J."/>
            <person name="Coelho M.A."/>
        </authorList>
    </citation>
    <scope>NUCLEOTIDE SEQUENCE</scope>
    <source>
        <strain evidence="4">CBS 7841</strain>
    </source>
</reference>
<dbReference type="CDD" id="cd02859">
    <property type="entry name" value="E_set_AMPKbeta_like_N"/>
    <property type="match status" value="1"/>
</dbReference>
<evidence type="ECO:0000313" key="4">
    <source>
        <dbReference type="EMBL" id="WVN85551.1"/>
    </source>
</evidence>
<accession>A0AAJ8JNN4</accession>
<feature type="compositionally biased region" description="Polar residues" evidence="1">
    <location>
        <begin position="476"/>
        <end position="499"/>
    </location>
</feature>
<evidence type="ECO:0000256" key="2">
    <source>
        <dbReference type="SAM" id="SignalP"/>
    </source>
</evidence>
<evidence type="ECO:0000256" key="1">
    <source>
        <dbReference type="SAM" id="MobiDB-lite"/>
    </source>
</evidence>
<gene>
    <name evidence="4" type="ORF">L203_100699</name>
</gene>
<dbReference type="InterPro" id="IPR050827">
    <property type="entry name" value="CRP1_MDG1_kinase"/>
</dbReference>
<feature type="region of interest" description="Disordered" evidence="1">
    <location>
        <begin position="133"/>
        <end position="154"/>
    </location>
</feature>
<dbReference type="Pfam" id="PF16561">
    <property type="entry name" value="AMPK1_CBM"/>
    <property type="match status" value="1"/>
</dbReference>
<dbReference type="GO" id="GO:0005737">
    <property type="term" value="C:cytoplasm"/>
    <property type="evidence" value="ECO:0007669"/>
    <property type="project" value="TreeGrafter"/>
</dbReference>
<feature type="compositionally biased region" description="Basic and acidic residues" evidence="1">
    <location>
        <begin position="548"/>
        <end position="559"/>
    </location>
</feature>
<dbReference type="EMBL" id="CP143784">
    <property type="protein sequence ID" value="WVN85551.1"/>
    <property type="molecule type" value="Genomic_DNA"/>
</dbReference>
<name>A0AAJ8JNN4_9TREE</name>
<feature type="compositionally biased region" description="Low complexity" evidence="1">
    <location>
        <begin position="610"/>
        <end position="620"/>
    </location>
</feature>
<dbReference type="PANTHER" id="PTHR10343:SF94">
    <property type="entry name" value="MDG1P"/>
    <property type="match status" value="1"/>
</dbReference>
<feature type="compositionally biased region" description="Low complexity" evidence="1">
    <location>
        <begin position="651"/>
        <end position="670"/>
    </location>
</feature>
<dbReference type="InterPro" id="IPR014756">
    <property type="entry name" value="Ig_E-set"/>
</dbReference>
<evidence type="ECO:0000313" key="5">
    <source>
        <dbReference type="Proteomes" id="UP000094043"/>
    </source>
</evidence>
<dbReference type="GO" id="GO:0005634">
    <property type="term" value="C:nucleus"/>
    <property type="evidence" value="ECO:0007669"/>
    <property type="project" value="TreeGrafter"/>
</dbReference>
<dbReference type="InterPro" id="IPR013783">
    <property type="entry name" value="Ig-like_fold"/>
</dbReference>